<evidence type="ECO:0000313" key="3">
    <source>
        <dbReference type="EMBL" id="SUA42972.1"/>
    </source>
</evidence>
<feature type="region of interest" description="Disordered" evidence="1">
    <location>
        <begin position="1"/>
        <end position="69"/>
    </location>
</feature>
<evidence type="ECO:0000256" key="2">
    <source>
        <dbReference type="SAM" id="Phobius"/>
    </source>
</evidence>
<protein>
    <submittedName>
        <fullName evidence="3">Uncharacterized protein</fullName>
    </submittedName>
</protein>
<evidence type="ECO:0000256" key="1">
    <source>
        <dbReference type="SAM" id="MobiDB-lite"/>
    </source>
</evidence>
<feature type="transmembrane region" description="Helical" evidence="2">
    <location>
        <begin position="101"/>
        <end position="121"/>
    </location>
</feature>
<keyword evidence="2" id="KW-0472">Membrane</keyword>
<organism evidence="3 4">
    <name type="scientific">Nocardia africana</name>
    <dbReference type="NCBI Taxonomy" id="134964"/>
    <lineage>
        <taxon>Bacteria</taxon>
        <taxon>Bacillati</taxon>
        <taxon>Actinomycetota</taxon>
        <taxon>Actinomycetes</taxon>
        <taxon>Mycobacteriales</taxon>
        <taxon>Nocardiaceae</taxon>
        <taxon>Nocardia</taxon>
    </lineage>
</organism>
<proteinExistence type="predicted"/>
<feature type="compositionally biased region" description="Pro residues" evidence="1">
    <location>
        <begin position="22"/>
        <end position="35"/>
    </location>
</feature>
<keyword evidence="2" id="KW-1133">Transmembrane helix</keyword>
<name>A0A378WPX7_9NOCA</name>
<reference evidence="3 4" key="1">
    <citation type="submission" date="2018-06" db="EMBL/GenBank/DDBJ databases">
        <authorList>
            <consortium name="Pathogen Informatics"/>
            <person name="Doyle S."/>
        </authorList>
    </citation>
    <scope>NUCLEOTIDE SEQUENCE [LARGE SCALE GENOMIC DNA]</scope>
    <source>
        <strain evidence="3 4">NCTC13184</strain>
    </source>
</reference>
<evidence type="ECO:0000313" key="4">
    <source>
        <dbReference type="Proteomes" id="UP000255082"/>
    </source>
</evidence>
<dbReference type="AlphaFoldDB" id="A0A378WPX7"/>
<dbReference type="RefSeq" id="WP_167354970.1">
    <property type="nucleotide sequence ID" value="NZ_JAJFOE010000001.1"/>
</dbReference>
<sequence length="125" mass="13794">MADEPHKPIDVWEPPKLATSPPERPASEPMPPYPPSAGSLSESYPPFPPAAPQYHPMDHLTGYPQTTVPQPVSPPIMHVIQQYPPGAQIVVKRSFPHGLHLVLTLITCGLWSPIWLVHYLLADNS</sequence>
<gene>
    <name evidence="3" type="ORF">NCTC13184_02332</name>
</gene>
<dbReference type="Proteomes" id="UP000255082">
    <property type="component" value="Unassembled WGS sequence"/>
</dbReference>
<keyword evidence="2" id="KW-0812">Transmembrane</keyword>
<dbReference type="EMBL" id="UGRU01000001">
    <property type="protein sequence ID" value="SUA42972.1"/>
    <property type="molecule type" value="Genomic_DNA"/>
</dbReference>
<feature type="compositionally biased region" description="Basic and acidic residues" evidence="1">
    <location>
        <begin position="1"/>
        <end position="10"/>
    </location>
</feature>
<accession>A0A378WPX7</accession>